<gene>
    <name evidence="2" type="ORF">LSAT_V11C300138490</name>
</gene>
<evidence type="ECO:0000313" key="2">
    <source>
        <dbReference type="EMBL" id="KAJ0217666.1"/>
    </source>
</evidence>
<feature type="region of interest" description="Disordered" evidence="1">
    <location>
        <begin position="1"/>
        <end position="23"/>
    </location>
</feature>
<dbReference type="Proteomes" id="UP000235145">
    <property type="component" value="Unassembled WGS sequence"/>
</dbReference>
<dbReference type="EMBL" id="NBSK02000003">
    <property type="protein sequence ID" value="KAJ0217666.1"/>
    <property type="molecule type" value="Genomic_DNA"/>
</dbReference>
<keyword evidence="3" id="KW-1185">Reference proteome</keyword>
<reference evidence="2 3" key="1">
    <citation type="journal article" date="2017" name="Nat. Commun.">
        <title>Genome assembly with in vitro proximity ligation data and whole-genome triplication in lettuce.</title>
        <authorList>
            <person name="Reyes-Chin-Wo S."/>
            <person name="Wang Z."/>
            <person name="Yang X."/>
            <person name="Kozik A."/>
            <person name="Arikit S."/>
            <person name="Song C."/>
            <person name="Xia L."/>
            <person name="Froenicke L."/>
            <person name="Lavelle D.O."/>
            <person name="Truco M.J."/>
            <person name="Xia R."/>
            <person name="Zhu S."/>
            <person name="Xu C."/>
            <person name="Xu H."/>
            <person name="Xu X."/>
            <person name="Cox K."/>
            <person name="Korf I."/>
            <person name="Meyers B.C."/>
            <person name="Michelmore R.W."/>
        </authorList>
    </citation>
    <scope>NUCLEOTIDE SEQUENCE [LARGE SCALE GENOMIC DNA]</scope>
    <source>
        <strain evidence="3">cv. Salinas</strain>
        <tissue evidence="2">Seedlings</tissue>
    </source>
</reference>
<accession>A0A9R1W3C6</accession>
<feature type="compositionally biased region" description="Acidic residues" evidence="1">
    <location>
        <begin position="1"/>
        <end position="10"/>
    </location>
</feature>
<evidence type="ECO:0000313" key="3">
    <source>
        <dbReference type="Proteomes" id="UP000235145"/>
    </source>
</evidence>
<name>A0A9R1W3C6_LACSA</name>
<feature type="compositionally biased region" description="Low complexity" evidence="1">
    <location>
        <begin position="12"/>
        <end position="23"/>
    </location>
</feature>
<proteinExistence type="predicted"/>
<dbReference type="AlphaFoldDB" id="A0A9R1W3C6"/>
<evidence type="ECO:0008006" key="4">
    <source>
        <dbReference type="Google" id="ProtNLM"/>
    </source>
</evidence>
<comment type="caution">
    <text evidence="2">The sequence shown here is derived from an EMBL/GenBank/DDBJ whole genome shotgun (WGS) entry which is preliminary data.</text>
</comment>
<organism evidence="2 3">
    <name type="scientific">Lactuca sativa</name>
    <name type="common">Garden lettuce</name>
    <dbReference type="NCBI Taxonomy" id="4236"/>
    <lineage>
        <taxon>Eukaryota</taxon>
        <taxon>Viridiplantae</taxon>
        <taxon>Streptophyta</taxon>
        <taxon>Embryophyta</taxon>
        <taxon>Tracheophyta</taxon>
        <taxon>Spermatophyta</taxon>
        <taxon>Magnoliopsida</taxon>
        <taxon>eudicotyledons</taxon>
        <taxon>Gunneridae</taxon>
        <taxon>Pentapetalae</taxon>
        <taxon>asterids</taxon>
        <taxon>campanulids</taxon>
        <taxon>Asterales</taxon>
        <taxon>Asteraceae</taxon>
        <taxon>Cichorioideae</taxon>
        <taxon>Cichorieae</taxon>
        <taxon>Lactucinae</taxon>
        <taxon>Lactuca</taxon>
    </lineage>
</organism>
<sequence>MCESEEEDVENSFFEGGESSSSVDDVQYWGDIIGEHVYKQDIPVQLIPFKGLILKSLDLAIQMYYEYAEISGFDVRLGTQSWFDNKIIKKKHVICNRGGK</sequence>
<protein>
    <recommendedName>
        <fullName evidence="4">FAR1 domain-containing protein</fullName>
    </recommendedName>
</protein>
<evidence type="ECO:0000256" key="1">
    <source>
        <dbReference type="SAM" id="MobiDB-lite"/>
    </source>
</evidence>